<dbReference type="Pfam" id="PF17273">
    <property type="entry name" value="DUF5338"/>
    <property type="match status" value="1"/>
</dbReference>
<evidence type="ECO:0008006" key="4">
    <source>
        <dbReference type="Google" id="ProtNLM"/>
    </source>
</evidence>
<dbReference type="Proteomes" id="UP000887104">
    <property type="component" value="Unassembled WGS sequence"/>
</dbReference>
<sequence>MFNSGKPKRLKVQFLARKADIIEALGQGNTRMEIWEVLKHQGSFTGNYSSFCFYVSTQINNQSPKVKKPKPMSTPTKAEEPAKQKNRFNWTPNYDPKKLTG</sequence>
<keyword evidence="3" id="KW-1185">Reference proteome</keyword>
<name>A0ABQ4PSX4_9GAMM</name>
<evidence type="ECO:0000256" key="1">
    <source>
        <dbReference type="SAM" id="MobiDB-lite"/>
    </source>
</evidence>
<reference evidence="2" key="1">
    <citation type="submission" date="2021-05" db="EMBL/GenBank/DDBJ databases">
        <title>Molecular characterization for Shewanella algae harboring chromosomal blaOXA-55-like strains isolated from clinical and environment sample.</title>
        <authorList>
            <person name="Ohama Y."/>
            <person name="Aoki K."/>
            <person name="Harada S."/>
            <person name="Moriya K."/>
            <person name="Ishii Y."/>
            <person name="Tateda K."/>
        </authorList>
    </citation>
    <scope>NUCLEOTIDE SEQUENCE</scope>
    <source>
        <strain evidence="2">JCM 11563</strain>
    </source>
</reference>
<evidence type="ECO:0000313" key="2">
    <source>
        <dbReference type="EMBL" id="GIU52766.1"/>
    </source>
</evidence>
<evidence type="ECO:0000313" key="3">
    <source>
        <dbReference type="Proteomes" id="UP000887104"/>
    </source>
</evidence>
<accession>A0ABQ4PSX4</accession>
<protein>
    <recommendedName>
        <fullName evidence="4">TraK</fullName>
    </recommendedName>
</protein>
<dbReference type="EMBL" id="BPEY01000230">
    <property type="protein sequence ID" value="GIU52766.1"/>
    <property type="molecule type" value="Genomic_DNA"/>
</dbReference>
<gene>
    <name evidence="2" type="ORF">TUM4438_46220</name>
</gene>
<dbReference type="RefSeq" id="WP_220783603.1">
    <property type="nucleotide sequence ID" value="NZ_BPEY01000230.1"/>
</dbReference>
<organism evidence="2 3">
    <name type="scientific">Shewanella sairae</name>
    <dbReference type="NCBI Taxonomy" id="190310"/>
    <lineage>
        <taxon>Bacteria</taxon>
        <taxon>Pseudomonadati</taxon>
        <taxon>Pseudomonadota</taxon>
        <taxon>Gammaproteobacteria</taxon>
        <taxon>Alteromonadales</taxon>
        <taxon>Shewanellaceae</taxon>
        <taxon>Shewanella</taxon>
    </lineage>
</organism>
<dbReference type="InterPro" id="IPR035225">
    <property type="entry name" value="DUF5338"/>
</dbReference>
<comment type="caution">
    <text evidence="2">The sequence shown here is derived from an EMBL/GenBank/DDBJ whole genome shotgun (WGS) entry which is preliminary data.</text>
</comment>
<feature type="region of interest" description="Disordered" evidence="1">
    <location>
        <begin position="62"/>
        <end position="101"/>
    </location>
</feature>
<proteinExistence type="predicted"/>